<dbReference type="Gene3D" id="1.10.20.10">
    <property type="entry name" value="Histone, subunit A"/>
    <property type="match status" value="2"/>
</dbReference>
<evidence type="ECO:0000313" key="2">
    <source>
        <dbReference type="EMBL" id="GIY65725.1"/>
    </source>
</evidence>
<organism evidence="2 3">
    <name type="scientific">Caerostris darwini</name>
    <dbReference type="NCBI Taxonomy" id="1538125"/>
    <lineage>
        <taxon>Eukaryota</taxon>
        <taxon>Metazoa</taxon>
        <taxon>Ecdysozoa</taxon>
        <taxon>Arthropoda</taxon>
        <taxon>Chelicerata</taxon>
        <taxon>Arachnida</taxon>
        <taxon>Araneae</taxon>
        <taxon>Araneomorphae</taxon>
        <taxon>Entelegynae</taxon>
        <taxon>Araneoidea</taxon>
        <taxon>Araneidae</taxon>
        <taxon>Caerostris</taxon>
    </lineage>
</organism>
<dbReference type="GO" id="GO:0046982">
    <property type="term" value="F:protein heterodimerization activity"/>
    <property type="evidence" value="ECO:0007669"/>
    <property type="project" value="InterPro"/>
</dbReference>
<dbReference type="PANTHER" id="PTHR23428">
    <property type="entry name" value="HISTONE H2B"/>
    <property type="match status" value="1"/>
</dbReference>
<dbReference type="AlphaFoldDB" id="A0AAV4V654"/>
<dbReference type="SUPFAM" id="SSF47113">
    <property type="entry name" value="Histone-fold"/>
    <property type="match status" value="2"/>
</dbReference>
<comment type="caution">
    <text evidence="2">The sequence shown here is derived from an EMBL/GenBank/DDBJ whole genome shotgun (WGS) entry which is preliminary data.</text>
</comment>
<dbReference type="InterPro" id="IPR009072">
    <property type="entry name" value="Histone-fold"/>
</dbReference>
<dbReference type="GO" id="GO:0000786">
    <property type="term" value="C:nucleosome"/>
    <property type="evidence" value="ECO:0007669"/>
    <property type="project" value="InterPro"/>
</dbReference>
<proteinExistence type="inferred from homology"/>
<dbReference type="InterPro" id="IPR000558">
    <property type="entry name" value="Histone_H2B"/>
</dbReference>
<protein>
    <submittedName>
        <fullName evidence="2">Uncharacterized protein</fullName>
    </submittedName>
</protein>
<gene>
    <name evidence="2" type="ORF">CDAR_536161</name>
</gene>
<keyword evidence="3" id="KW-1185">Reference proteome</keyword>
<comment type="similarity">
    <text evidence="1">Belongs to the histone H2B family.</text>
</comment>
<name>A0AAV4V654_9ARAC</name>
<evidence type="ECO:0000256" key="1">
    <source>
        <dbReference type="ARBA" id="ARBA00006846"/>
    </source>
</evidence>
<dbReference type="Proteomes" id="UP001054837">
    <property type="component" value="Unassembled WGS sequence"/>
</dbReference>
<evidence type="ECO:0000313" key="3">
    <source>
        <dbReference type="Proteomes" id="UP001054837"/>
    </source>
</evidence>
<sequence length="221" mass="25028">MNTTYEAAVRRAIKRVHVEVRPNLRISRESQEALIAILCLLNDRIIGECVKNHKSKKEGLKVRVAQRAMETIYPGLLKAHANANASKCLAKYQAGLIEYHPKLVKIIKKTSVMSPKEHFQKCVPILMSMLYRKVGVNIDARNIVANILQQMFEKLVQKARQVTDYRSTLGAREIIKATDYFMPAVLAKYAISEGVRNAFIYLNGLSRYTVEDFAAKGYAVD</sequence>
<reference evidence="2 3" key="1">
    <citation type="submission" date="2021-06" db="EMBL/GenBank/DDBJ databases">
        <title>Caerostris darwini draft genome.</title>
        <authorList>
            <person name="Kono N."/>
            <person name="Arakawa K."/>
        </authorList>
    </citation>
    <scope>NUCLEOTIDE SEQUENCE [LARGE SCALE GENOMIC DNA]</scope>
</reference>
<dbReference type="GO" id="GO:0003677">
    <property type="term" value="F:DNA binding"/>
    <property type="evidence" value="ECO:0007669"/>
    <property type="project" value="InterPro"/>
</dbReference>
<accession>A0AAV4V654</accession>
<dbReference type="GO" id="GO:0030527">
    <property type="term" value="F:structural constituent of chromatin"/>
    <property type="evidence" value="ECO:0007669"/>
    <property type="project" value="InterPro"/>
</dbReference>
<dbReference type="EMBL" id="BPLQ01012464">
    <property type="protein sequence ID" value="GIY65725.1"/>
    <property type="molecule type" value="Genomic_DNA"/>
</dbReference>